<evidence type="ECO:0000313" key="3">
    <source>
        <dbReference type="EMBL" id="VDM00708.1"/>
    </source>
</evidence>
<sequence>MQPAQQSLLGDSGILAALQANIAATQNAVCEIAVGLRVPALKSWKFPHRLALSLPIGQLLNFLRYDPASIERNQFNHILLLELLDQLNDKKMCAEEKEEPRPHEQSVETWENSALDKETQTAPETMERIMEVRDFIEFFPTFLKKWCTLFESRNLPSEMGREYVLCTTGLTEMGKLPFVKLRRALDCDIKRLQQSLAHFTEENARTESRFQATLQELEKTQSTLASSKETFRKTETALKRSISDLKRQMEEMAKRVSAAEQNCFDLSQKLRNSEDLCKVAEAELNSVKCSLDRVVAFVFNPSKEPPTNEIEKKVVNAVLNYQLNEEKTREVEALQKEKLDRERQSALENKTLLTENDELRAAVSHPNQDHSGCKEKLADLQRKLQLLVEYPDLNASPEKPEKLR</sequence>
<evidence type="ECO:0000256" key="2">
    <source>
        <dbReference type="SAM" id="MobiDB-lite"/>
    </source>
</evidence>
<feature type="compositionally biased region" description="Basic and acidic residues" evidence="2">
    <location>
        <begin position="95"/>
        <end position="106"/>
    </location>
</feature>
<dbReference type="PANTHER" id="PTHR43696">
    <property type="entry name" value="COILED-COIL DOMAIN-CONTAINING PROTEIN 157"/>
    <property type="match status" value="1"/>
</dbReference>
<accession>A0A183TCX4</accession>
<name>A0A183TCX4_SCHSO</name>
<dbReference type="OrthoDB" id="6264203at2759"/>
<feature type="coiled-coil region" evidence="1">
    <location>
        <begin position="182"/>
        <end position="209"/>
    </location>
</feature>
<dbReference type="Gene3D" id="1.10.287.1490">
    <property type="match status" value="1"/>
</dbReference>
<evidence type="ECO:0000313" key="4">
    <source>
        <dbReference type="Proteomes" id="UP000275846"/>
    </source>
</evidence>
<dbReference type="InterPro" id="IPR029681">
    <property type="entry name" value="CCDC157"/>
</dbReference>
<evidence type="ECO:0000313" key="5">
    <source>
        <dbReference type="WBParaSite" id="SSLN_0001486401-mRNA-1"/>
    </source>
</evidence>
<dbReference type="AlphaFoldDB" id="A0A183TCX4"/>
<proteinExistence type="predicted"/>
<evidence type="ECO:0000256" key="1">
    <source>
        <dbReference type="SAM" id="Coils"/>
    </source>
</evidence>
<feature type="coiled-coil region" evidence="1">
    <location>
        <begin position="235"/>
        <end position="269"/>
    </location>
</feature>
<keyword evidence="4" id="KW-1185">Reference proteome</keyword>
<keyword evidence="1" id="KW-0175">Coiled coil</keyword>
<dbReference type="PANTHER" id="PTHR43696:SF9">
    <property type="entry name" value="COILED-COIL DOMAIN-CONTAINING PROTEIN 157"/>
    <property type="match status" value="1"/>
</dbReference>
<reference evidence="5" key="1">
    <citation type="submission" date="2016-06" db="UniProtKB">
        <authorList>
            <consortium name="WormBaseParasite"/>
        </authorList>
    </citation>
    <scope>IDENTIFICATION</scope>
</reference>
<reference evidence="3 4" key="2">
    <citation type="submission" date="2018-11" db="EMBL/GenBank/DDBJ databases">
        <authorList>
            <consortium name="Pathogen Informatics"/>
        </authorList>
    </citation>
    <scope>NUCLEOTIDE SEQUENCE [LARGE SCALE GENOMIC DNA]</scope>
    <source>
        <strain evidence="3 4">NST_G2</strain>
    </source>
</reference>
<feature type="region of interest" description="Disordered" evidence="2">
    <location>
        <begin position="95"/>
        <end position="122"/>
    </location>
</feature>
<dbReference type="EMBL" id="UYSU01038854">
    <property type="protein sequence ID" value="VDM00708.1"/>
    <property type="molecule type" value="Genomic_DNA"/>
</dbReference>
<organism evidence="5">
    <name type="scientific">Schistocephalus solidus</name>
    <name type="common">Tapeworm</name>
    <dbReference type="NCBI Taxonomy" id="70667"/>
    <lineage>
        <taxon>Eukaryota</taxon>
        <taxon>Metazoa</taxon>
        <taxon>Spiralia</taxon>
        <taxon>Lophotrochozoa</taxon>
        <taxon>Platyhelminthes</taxon>
        <taxon>Cestoda</taxon>
        <taxon>Eucestoda</taxon>
        <taxon>Diphyllobothriidea</taxon>
        <taxon>Diphyllobothriidae</taxon>
        <taxon>Schistocephalus</taxon>
    </lineage>
</organism>
<dbReference type="Proteomes" id="UP000275846">
    <property type="component" value="Unassembled WGS sequence"/>
</dbReference>
<protein>
    <submittedName>
        <fullName evidence="5">HAUS augmin-like complex subunit 6</fullName>
    </submittedName>
</protein>
<feature type="coiled-coil region" evidence="1">
    <location>
        <begin position="324"/>
        <end position="356"/>
    </location>
</feature>
<dbReference type="WBParaSite" id="SSLN_0001486401-mRNA-1">
    <property type="protein sequence ID" value="SSLN_0001486401-mRNA-1"/>
    <property type="gene ID" value="SSLN_0001486401"/>
</dbReference>
<gene>
    <name evidence="3" type="ORF">SSLN_LOCUS14322</name>
</gene>